<feature type="compositionally biased region" description="Basic and acidic residues" evidence="1">
    <location>
        <begin position="803"/>
        <end position="822"/>
    </location>
</feature>
<proteinExistence type="predicted"/>
<keyword evidence="4" id="KW-1185">Reference proteome</keyword>
<accession>A0A4C1XYK9</accession>
<name>A0A4C1XYK9_EUMVA</name>
<evidence type="ECO:0000259" key="2">
    <source>
        <dbReference type="PROSITE" id="PS00028"/>
    </source>
</evidence>
<protein>
    <recommendedName>
        <fullName evidence="2">C2H2-type domain-containing protein</fullName>
    </recommendedName>
</protein>
<feature type="compositionally biased region" description="Low complexity" evidence="1">
    <location>
        <begin position="36"/>
        <end position="45"/>
    </location>
</feature>
<dbReference type="OrthoDB" id="6932441at2759"/>
<feature type="compositionally biased region" description="Polar residues" evidence="1">
    <location>
        <begin position="24"/>
        <end position="35"/>
    </location>
</feature>
<feature type="compositionally biased region" description="Basic residues" evidence="1">
    <location>
        <begin position="1"/>
        <end position="10"/>
    </location>
</feature>
<dbReference type="InterPro" id="IPR013087">
    <property type="entry name" value="Znf_C2H2_type"/>
</dbReference>
<dbReference type="AlphaFoldDB" id="A0A4C1XYK9"/>
<gene>
    <name evidence="3" type="ORF">EVAR_42479_1</name>
</gene>
<sequence length="953" mass="105244">MSAKREKKLPKTYNIPPKEMIVTRNKSAQMRRQQGSKSVSSVKKSFGIKASSQRKEKKEARKRKSENEKEDRVETIEYCPEKLKRCTITNKIVLKPKYELKTVITLDEFKKRKPVSPKKQEQLVDFVEDLSINDVSEIEHELETVTPPNEDESEDSVSADKLKNFNMSEIIILEDESEDLTEEDLMEIITCPSPVWWEDPPNDSYIEDPIDVLCGSTASVTENKTQNLDIASIATTSPKSNDDPTPTRTTPESNTADSISQAEGTGLDIYGCSLKRDHTFLKKRSALENLLSSLKGTVSVNVENGVDKEKRPDVKSRTINKTRKAIPSKKANPTEVLPRVPIEVLNDLENFEIPTAKSAKRNVFGECIVIDDDADDVDVKSSMDRQKKVDLDVKIDDAPQSNETVAEPKDKISVTTQNVAENKSIDEKAESTEPIAEKVEMNGDVDAKNKCVGSAMENFKAKAHISGKNDDVDKNNGSLDINEKSKATKATPSAIQKNVNCKIFIKKNATLKPKTILGIPHSIVGNMVIPHSKNLDTSAKPFILPLKRVFINNINQNCPTSVADAPPKIVAGVCSEVKSTIHNSVNKSKPVNSGVDIAIEKDKNGKSDNGSAQQVTGTSGETKDSTADGHLKKPIKDAHRPREITCDLHAEIQIVGSDDFEISASETSQMIKEAYIKFLTQEKTMKFEKGMLIRNNEHAAGTSLPPPNCQQFASDDSNNREAPKNVGGNISRPSFRAVPVTSVARINTGLLLNRNKMVKDENSDPPSVPIAMTKNAKISAVGSACGQGSVTLKAILDAKLKGLKREESESSNRKRPHPESVKPDALTADAHKAKVDEKGDDAQRPVQNDEASKIRALIDRLKRSSAKRLTECENCNVRSKSIAISKMDVVKYCYKCSSIFNTTNCDYCSKEGDSFKIGKPCSCRHCHYLCCCVQNLEKHMKLHDDKQNSETPG</sequence>
<feature type="domain" description="C2H2-type" evidence="2">
    <location>
        <begin position="921"/>
        <end position="943"/>
    </location>
</feature>
<reference evidence="3 4" key="1">
    <citation type="journal article" date="2019" name="Commun. Biol.">
        <title>The bagworm genome reveals a unique fibroin gene that provides high tensile strength.</title>
        <authorList>
            <person name="Kono N."/>
            <person name="Nakamura H."/>
            <person name="Ohtoshi R."/>
            <person name="Tomita M."/>
            <person name="Numata K."/>
            <person name="Arakawa K."/>
        </authorList>
    </citation>
    <scope>NUCLEOTIDE SEQUENCE [LARGE SCALE GENOMIC DNA]</scope>
</reference>
<dbReference type="Proteomes" id="UP000299102">
    <property type="component" value="Unassembled WGS sequence"/>
</dbReference>
<feature type="compositionally biased region" description="Basic and acidic residues" evidence="1">
    <location>
        <begin position="621"/>
        <end position="642"/>
    </location>
</feature>
<organism evidence="3 4">
    <name type="scientific">Eumeta variegata</name>
    <name type="common">Bagworm moth</name>
    <name type="synonym">Eumeta japonica</name>
    <dbReference type="NCBI Taxonomy" id="151549"/>
    <lineage>
        <taxon>Eukaryota</taxon>
        <taxon>Metazoa</taxon>
        <taxon>Ecdysozoa</taxon>
        <taxon>Arthropoda</taxon>
        <taxon>Hexapoda</taxon>
        <taxon>Insecta</taxon>
        <taxon>Pterygota</taxon>
        <taxon>Neoptera</taxon>
        <taxon>Endopterygota</taxon>
        <taxon>Lepidoptera</taxon>
        <taxon>Glossata</taxon>
        <taxon>Ditrysia</taxon>
        <taxon>Tineoidea</taxon>
        <taxon>Psychidae</taxon>
        <taxon>Oiketicinae</taxon>
        <taxon>Eumeta</taxon>
    </lineage>
</organism>
<evidence type="ECO:0000313" key="4">
    <source>
        <dbReference type="Proteomes" id="UP000299102"/>
    </source>
</evidence>
<feature type="region of interest" description="Disordered" evidence="1">
    <location>
        <begin position="803"/>
        <end position="828"/>
    </location>
</feature>
<feature type="region of interest" description="Disordered" evidence="1">
    <location>
        <begin position="229"/>
        <end position="262"/>
    </location>
</feature>
<dbReference type="EMBL" id="BGZK01001020">
    <property type="protein sequence ID" value="GBP68688.1"/>
    <property type="molecule type" value="Genomic_DNA"/>
</dbReference>
<feature type="compositionally biased region" description="Basic and acidic residues" evidence="1">
    <location>
        <begin position="53"/>
        <end position="74"/>
    </location>
</feature>
<evidence type="ECO:0000313" key="3">
    <source>
        <dbReference type="EMBL" id="GBP68688.1"/>
    </source>
</evidence>
<dbReference type="PROSITE" id="PS00028">
    <property type="entry name" value="ZINC_FINGER_C2H2_1"/>
    <property type="match status" value="1"/>
</dbReference>
<feature type="compositionally biased region" description="Polar residues" evidence="1">
    <location>
        <begin position="607"/>
        <end position="620"/>
    </location>
</feature>
<evidence type="ECO:0000256" key="1">
    <source>
        <dbReference type="SAM" id="MobiDB-lite"/>
    </source>
</evidence>
<feature type="region of interest" description="Disordered" evidence="1">
    <location>
        <begin position="601"/>
        <end position="642"/>
    </location>
</feature>
<feature type="region of interest" description="Disordered" evidence="1">
    <location>
        <begin position="1"/>
        <end position="74"/>
    </location>
</feature>
<comment type="caution">
    <text evidence="3">The sequence shown here is derived from an EMBL/GenBank/DDBJ whole genome shotgun (WGS) entry which is preliminary data.</text>
</comment>